<gene>
    <name evidence="2" type="ORF">CDAR_607811</name>
</gene>
<sequence>MTRDCGTTRLCEMVITSEGKNNMECGEGHNDQNDCCPSASAFNIHLSELLVVRLRMTFSTRIDFVSAEDLGPNARVLSLCHCVSVQLSQSPPVPMATTTFSETRRRPSYYLEAPNVPPSRDEKSK</sequence>
<keyword evidence="3" id="KW-1185">Reference proteome</keyword>
<feature type="compositionally biased region" description="Polar residues" evidence="1">
    <location>
        <begin position="90"/>
        <end position="101"/>
    </location>
</feature>
<evidence type="ECO:0000256" key="1">
    <source>
        <dbReference type="SAM" id="MobiDB-lite"/>
    </source>
</evidence>
<dbReference type="EMBL" id="BPLQ01011519">
    <property type="protein sequence ID" value="GIY58551.1"/>
    <property type="molecule type" value="Genomic_DNA"/>
</dbReference>
<accession>A0AAV4UL90</accession>
<dbReference type="Proteomes" id="UP001054837">
    <property type="component" value="Unassembled WGS sequence"/>
</dbReference>
<feature type="region of interest" description="Disordered" evidence="1">
    <location>
        <begin position="90"/>
        <end position="125"/>
    </location>
</feature>
<evidence type="ECO:0000313" key="2">
    <source>
        <dbReference type="EMBL" id="GIY58551.1"/>
    </source>
</evidence>
<name>A0AAV4UL90_9ARAC</name>
<proteinExistence type="predicted"/>
<reference evidence="2 3" key="1">
    <citation type="submission" date="2021-06" db="EMBL/GenBank/DDBJ databases">
        <title>Caerostris darwini draft genome.</title>
        <authorList>
            <person name="Kono N."/>
            <person name="Arakawa K."/>
        </authorList>
    </citation>
    <scope>NUCLEOTIDE SEQUENCE [LARGE SCALE GENOMIC DNA]</scope>
</reference>
<organism evidence="2 3">
    <name type="scientific">Caerostris darwini</name>
    <dbReference type="NCBI Taxonomy" id="1538125"/>
    <lineage>
        <taxon>Eukaryota</taxon>
        <taxon>Metazoa</taxon>
        <taxon>Ecdysozoa</taxon>
        <taxon>Arthropoda</taxon>
        <taxon>Chelicerata</taxon>
        <taxon>Arachnida</taxon>
        <taxon>Araneae</taxon>
        <taxon>Araneomorphae</taxon>
        <taxon>Entelegynae</taxon>
        <taxon>Araneoidea</taxon>
        <taxon>Araneidae</taxon>
        <taxon>Caerostris</taxon>
    </lineage>
</organism>
<comment type="caution">
    <text evidence="2">The sequence shown here is derived from an EMBL/GenBank/DDBJ whole genome shotgun (WGS) entry which is preliminary data.</text>
</comment>
<protein>
    <submittedName>
        <fullName evidence="2">Uncharacterized protein</fullName>
    </submittedName>
</protein>
<evidence type="ECO:0000313" key="3">
    <source>
        <dbReference type="Proteomes" id="UP001054837"/>
    </source>
</evidence>
<dbReference type="AlphaFoldDB" id="A0AAV4UL90"/>